<dbReference type="GO" id="GO:0006000">
    <property type="term" value="P:fructose metabolic process"/>
    <property type="evidence" value="ECO:0007669"/>
    <property type="project" value="UniProtKB-ARBA"/>
</dbReference>
<dbReference type="GO" id="GO:0008865">
    <property type="term" value="F:fructokinase activity"/>
    <property type="evidence" value="ECO:0007669"/>
    <property type="project" value="UniProtKB-ARBA"/>
</dbReference>
<dbReference type="InterPro" id="IPR050306">
    <property type="entry name" value="PfkB_Carbo_kinase"/>
</dbReference>
<dbReference type="PANTHER" id="PTHR43085:SF46">
    <property type="entry name" value="ADENOSINE KINASE"/>
    <property type="match status" value="1"/>
</dbReference>
<dbReference type="PANTHER" id="PTHR43085">
    <property type="entry name" value="HEXOKINASE FAMILY MEMBER"/>
    <property type="match status" value="1"/>
</dbReference>
<dbReference type="InterPro" id="IPR011611">
    <property type="entry name" value="PfkB_dom"/>
</dbReference>
<dbReference type="EMBL" id="BOPH01000082">
    <property type="protein sequence ID" value="GIJ70663.1"/>
    <property type="molecule type" value="Genomic_DNA"/>
</dbReference>
<gene>
    <name evidence="5" type="ORF">Voc01_055800</name>
</gene>
<dbReference type="AlphaFoldDB" id="A0A8J4EDJ7"/>
<dbReference type="Proteomes" id="UP000635606">
    <property type="component" value="Unassembled WGS sequence"/>
</dbReference>
<organism evidence="5 6">
    <name type="scientific">Virgisporangium ochraceum</name>
    <dbReference type="NCBI Taxonomy" id="65505"/>
    <lineage>
        <taxon>Bacteria</taxon>
        <taxon>Bacillati</taxon>
        <taxon>Actinomycetota</taxon>
        <taxon>Actinomycetes</taxon>
        <taxon>Micromonosporales</taxon>
        <taxon>Micromonosporaceae</taxon>
        <taxon>Virgisporangium</taxon>
    </lineage>
</organism>
<dbReference type="InterPro" id="IPR029056">
    <property type="entry name" value="Ribokinase-like"/>
</dbReference>
<feature type="domain" description="Carbohydrate kinase PfkB" evidence="4">
    <location>
        <begin position="10"/>
        <end position="294"/>
    </location>
</feature>
<dbReference type="SUPFAM" id="SSF53613">
    <property type="entry name" value="Ribokinase-like"/>
    <property type="match status" value="1"/>
</dbReference>
<protein>
    <submittedName>
        <fullName evidence="5">Adenosine kinase</fullName>
    </submittedName>
</protein>
<keyword evidence="2" id="KW-0808">Transferase</keyword>
<dbReference type="Gene3D" id="3.40.1190.20">
    <property type="match status" value="1"/>
</dbReference>
<evidence type="ECO:0000313" key="6">
    <source>
        <dbReference type="Proteomes" id="UP000635606"/>
    </source>
</evidence>
<dbReference type="InterPro" id="IPR002173">
    <property type="entry name" value="Carboh/pur_kinase_PfkB_CS"/>
</dbReference>
<dbReference type="PROSITE" id="PS00583">
    <property type="entry name" value="PFKB_KINASES_1"/>
    <property type="match status" value="1"/>
</dbReference>
<evidence type="ECO:0000256" key="2">
    <source>
        <dbReference type="ARBA" id="ARBA00022679"/>
    </source>
</evidence>
<name>A0A8J4EDJ7_9ACTN</name>
<comment type="similarity">
    <text evidence="1">Belongs to the carbohydrate kinase PfkB family.</text>
</comment>
<sequence>MSVAVTGSIAVDHLMRFPGRFAEQLVPEVLDKVSLSFLADELKVRDGGVAANIAFGMAQLGLRPALVGAVGHDFAGYRDRLEAYGVDCAWVHTSQARHTARFVCTTDVDMCQIATFYAGAMAESVDIDLTRLLATTAPALVIIGADTPAAMLRHARACRRYPVTVAADPSQQLARMSAMEIVEFVDGADYLLANEYEQALLESKTGLRTADVLDRVGYLVTTLGANGVRIRRGDGSDVHVPAVPTSAALDPTGVGDGFRAGFFSALRWGLSLTDAARVGCLLAVEVLEAPGPQEYAVGRRAFHTRLADAYGGDVAGRVAEVWPARPSVAHR</sequence>
<keyword evidence="3 5" id="KW-0418">Kinase</keyword>
<evidence type="ECO:0000256" key="3">
    <source>
        <dbReference type="ARBA" id="ARBA00022777"/>
    </source>
</evidence>
<evidence type="ECO:0000313" key="5">
    <source>
        <dbReference type="EMBL" id="GIJ70663.1"/>
    </source>
</evidence>
<dbReference type="CDD" id="cd01942">
    <property type="entry name" value="ribokinase_group_A"/>
    <property type="match status" value="1"/>
</dbReference>
<evidence type="ECO:0000256" key="1">
    <source>
        <dbReference type="ARBA" id="ARBA00010688"/>
    </source>
</evidence>
<keyword evidence="6" id="KW-1185">Reference proteome</keyword>
<evidence type="ECO:0000259" key="4">
    <source>
        <dbReference type="Pfam" id="PF00294"/>
    </source>
</evidence>
<dbReference type="Pfam" id="PF00294">
    <property type="entry name" value="PfkB"/>
    <property type="match status" value="1"/>
</dbReference>
<reference evidence="5" key="1">
    <citation type="submission" date="2021-01" db="EMBL/GenBank/DDBJ databases">
        <title>Whole genome shotgun sequence of Virgisporangium ochraceum NBRC 16418.</title>
        <authorList>
            <person name="Komaki H."/>
            <person name="Tamura T."/>
        </authorList>
    </citation>
    <scope>NUCLEOTIDE SEQUENCE</scope>
    <source>
        <strain evidence="5">NBRC 16418</strain>
    </source>
</reference>
<proteinExistence type="inferred from homology"/>
<dbReference type="RefSeq" id="WP_203930561.1">
    <property type="nucleotide sequence ID" value="NZ_BOPH01000082.1"/>
</dbReference>
<accession>A0A8J4EDJ7</accession>
<comment type="caution">
    <text evidence="5">The sequence shown here is derived from an EMBL/GenBank/DDBJ whole genome shotgun (WGS) entry which is preliminary data.</text>
</comment>
<dbReference type="InterPro" id="IPR002139">
    <property type="entry name" value="Ribo/fructo_kinase"/>
</dbReference>
<dbReference type="PRINTS" id="PR00990">
    <property type="entry name" value="RIBOKINASE"/>
</dbReference>